<keyword evidence="2" id="KW-0472">Membrane</keyword>
<dbReference type="NCBIfam" id="NF047619">
    <property type="entry name" value="NADase_discoid"/>
    <property type="match status" value="1"/>
</dbReference>
<dbReference type="InterPro" id="IPR008979">
    <property type="entry name" value="Galactose-bd-like_sf"/>
</dbReference>
<protein>
    <recommendedName>
        <fullName evidence="3">NAD glycohydrolase translocation F5/8 type C domain-containing protein</fullName>
    </recommendedName>
</protein>
<dbReference type="InterPro" id="IPR057561">
    <property type="entry name" value="NADase_transloc"/>
</dbReference>
<dbReference type="Pfam" id="PF25302">
    <property type="entry name" value="NADase_transloc"/>
    <property type="match status" value="1"/>
</dbReference>
<keyword evidence="2" id="KW-1133">Transmembrane helix</keyword>
<keyword evidence="5" id="KW-1185">Reference proteome</keyword>
<feature type="compositionally biased region" description="Low complexity" evidence="1">
    <location>
        <begin position="43"/>
        <end position="52"/>
    </location>
</feature>
<dbReference type="SUPFAM" id="SSF49785">
    <property type="entry name" value="Galactose-binding domain-like"/>
    <property type="match status" value="1"/>
</dbReference>
<sequence>MAVCGSCGNRVSELALECPRCRATIGATPEPVAAAAPPPPPRAAVTPVAVLAPPVPPPPPPSSASVPRPPEPEPAPEREPVSRTVLVIAAAAALIVVAMITVALIAQDPSGGDDDGEAAAAGEVAANAEVEVPGTAPDGVDGAGETVGYSAAHLVDGDPSTAWRVEGDAEGEEIVLTLPEARTITEVGIVNGYAKVDEESGDRRYGQNRRVLAATWVFDDGTEASFELEETVEPQVFALDAPVETATVRLRLDEVSRPGGRDFTAIGELSLTGY</sequence>
<name>A0A1H5PWL8_9ACTN</name>
<dbReference type="EMBL" id="FNUC01000004">
    <property type="protein sequence ID" value="SEF18145.1"/>
    <property type="molecule type" value="Genomic_DNA"/>
</dbReference>
<feature type="compositionally biased region" description="Pro residues" evidence="1">
    <location>
        <begin position="53"/>
        <end position="73"/>
    </location>
</feature>
<dbReference type="AlphaFoldDB" id="A0A1H5PWL8"/>
<evidence type="ECO:0000256" key="2">
    <source>
        <dbReference type="SAM" id="Phobius"/>
    </source>
</evidence>
<organism evidence="4 5">
    <name type="scientific">Jiangella alba</name>
    <dbReference type="NCBI Taxonomy" id="561176"/>
    <lineage>
        <taxon>Bacteria</taxon>
        <taxon>Bacillati</taxon>
        <taxon>Actinomycetota</taxon>
        <taxon>Actinomycetes</taxon>
        <taxon>Jiangellales</taxon>
        <taxon>Jiangellaceae</taxon>
        <taxon>Jiangella</taxon>
    </lineage>
</organism>
<dbReference type="Proteomes" id="UP000181980">
    <property type="component" value="Unassembled WGS sequence"/>
</dbReference>
<accession>A0A1H5PWL8</accession>
<evidence type="ECO:0000313" key="5">
    <source>
        <dbReference type="Proteomes" id="UP000181980"/>
    </source>
</evidence>
<dbReference type="STRING" id="561176.SAMN04488561_6247"/>
<feature type="transmembrane region" description="Helical" evidence="2">
    <location>
        <begin position="85"/>
        <end position="106"/>
    </location>
</feature>
<evidence type="ECO:0000259" key="3">
    <source>
        <dbReference type="Pfam" id="PF25302"/>
    </source>
</evidence>
<feature type="region of interest" description="Disordered" evidence="1">
    <location>
        <begin position="29"/>
        <end position="80"/>
    </location>
</feature>
<evidence type="ECO:0000256" key="1">
    <source>
        <dbReference type="SAM" id="MobiDB-lite"/>
    </source>
</evidence>
<dbReference type="Gene3D" id="2.60.120.260">
    <property type="entry name" value="Galactose-binding domain-like"/>
    <property type="match status" value="1"/>
</dbReference>
<feature type="domain" description="NAD glycohydrolase translocation F5/8 type C" evidence="3">
    <location>
        <begin position="146"/>
        <end position="270"/>
    </location>
</feature>
<gene>
    <name evidence="4" type="ORF">SAMN04488561_6247</name>
</gene>
<proteinExistence type="predicted"/>
<keyword evidence="2" id="KW-0812">Transmembrane</keyword>
<reference evidence="5" key="1">
    <citation type="submission" date="2016-10" db="EMBL/GenBank/DDBJ databases">
        <authorList>
            <person name="Varghese N."/>
            <person name="Submissions S."/>
        </authorList>
    </citation>
    <scope>NUCLEOTIDE SEQUENCE [LARGE SCALE GENOMIC DNA]</scope>
    <source>
        <strain evidence="5">DSM 45237</strain>
    </source>
</reference>
<evidence type="ECO:0000313" key="4">
    <source>
        <dbReference type="EMBL" id="SEF18145.1"/>
    </source>
</evidence>